<accession>A0ABM7WXH6</accession>
<keyword evidence="3" id="KW-1185">Reference proteome</keyword>
<feature type="region of interest" description="Disordered" evidence="1">
    <location>
        <begin position="13"/>
        <end position="35"/>
    </location>
</feature>
<protein>
    <submittedName>
        <fullName evidence="2">Uncharacterized protein</fullName>
    </submittedName>
</protein>
<reference evidence="3" key="1">
    <citation type="journal article" date="2022" name="Int. J. Syst. Evol. Microbiol.">
        <title>Anaeromyxobacter oryzae sp. nov., Anaeromyxobacter diazotrophicus sp. nov. and Anaeromyxobacter paludicola sp. nov., isolated from paddy soils.</title>
        <authorList>
            <person name="Itoh H."/>
            <person name="Xu Z."/>
            <person name="Mise K."/>
            <person name="Masuda Y."/>
            <person name="Ushijima N."/>
            <person name="Hayakawa C."/>
            <person name="Shiratori Y."/>
            <person name="Senoo K."/>
        </authorList>
    </citation>
    <scope>NUCLEOTIDE SEQUENCE [LARGE SCALE GENOMIC DNA]</scope>
    <source>
        <strain evidence="3">Red232</strain>
    </source>
</reference>
<dbReference type="EMBL" id="AP025591">
    <property type="protein sequence ID" value="BDG04213.1"/>
    <property type="molecule type" value="Genomic_DNA"/>
</dbReference>
<evidence type="ECO:0000313" key="3">
    <source>
        <dbReference type="Proteomes" id="UP001162891"/>
    </source>
</evidence>
<organism evidence="2 3">
    <name type="scientific">Anaeromyxobacter oryzae</name>
    <dbReference type="NCBI Taxonomy" id="2918170"/>
    <lineage>
        <taxon>Bacteria</taxon>
        <taxon>Pseudomonadati</taxon>
        <taxon>Myxococcota</taxon>
        <taxon>Myxococcia</taxon>
        <taxon>Myxococcales</taxon>
        <taxon>Cystobacterineae</taxon>
        <taxon>Anaeromyxobacteraceae</taxon>
        <taxon>Anaeromyxobacter</taxon>
    </lineage>
</organism>
<name>A0ABM7WXH6_9BACT</name>
<gene>
    <name evidence="2" type="ORF">AMOR_32090</name>
</gene>
<dbReference type="Proteomes" id="UP001162891">
    <property type="component" value="Chromosome"/>
</dbReference>
<sequence length="54" mass="5791">MAETRAEQVVFGWAGEGSAETEERPSTPRPLRGRYARGERGGMAAILDGGGSRR</sequence>
<evidence type="ECO:0000313" key="2">
    <source>
        <dbReference type="EMBL" id="BDG04213.1"/>
    </source>
</evidence>
<proteinExistence type="predicted"/>
<evidence type="ECO:0000256" key="1">
    <source>
        <dbReference type="SAM" id="MobiDB-lite"/>
    </source>
</evidence>